<evidence type="ECO:0000256" key="7">
    <source>
        <dbReference type="ARBA" id="ARBA00022989"/>
    </source>
</evidence>
<organism evidence="15 16">
    <name type="scientific">Merluccius polli</name>
    <name type="common">Benguela hake</name>
    <name type="synonym">Merluccius cadenati</name>
    <dbReference type="NCBI Taxonomy" id="89951"/>
    <lineage>
        <taxon>Eukaryota</taxon>
        <taxon>Metazoa</taxon>
        <taxon>Chordata</taxon>
        <taxon>Craniata</taxon>
        <taxon>Vertebrata</taxon>
        <taxon>Euteleostomi</taxon>
        <taxon>Actinopterygii</taxon>
        <taxon>Neopterygii</taxon>
        <taxon>Teleostei</taxon>
        <taxon>Neoteleostei</taxon>
        <taxon>Acanthomorphata</taxon>
        <taxon>Zeiogadaria</taxon>
        <taxon>Gadariae</taxon>
        <taxon>Gadiformes</taxon>
        <taxon>Gadoidei</taxon>
        <taxon>Merlucciidae</taxon>
        <taxon>Merluccius</taxon>
    </lineage>
</organism>
<dbReference type="PANTHER" id="PTHR48071:SF15">
    <property type="entry name" value="SRCR DOMAIN-CONTAINING PROTEIN"/>
    <property type="match status" value="1"/>
</dbReference>
<dbReference type="FunFam" id="3.10.250.10:FF:000016">
    <property type="entry name" value="Scavenger receptor cysteine-rich protein type 12"/>
    <property type="match status" value="1"/>
</dbReference>
<keyword evidence="7 12" id="KW-1133">Transmembrane helix</keyword>
<dbReference type="PROSITE" id="PS50287">
    <property type="entry name" value="SRCR_2"/>
    <property type="match status" value="2"/>
</dbReference>
<comment type="caution">
    <text evidence="15">The sequence shown here is derived from an EMBL/GenBank/DDBJ whole genome shotgun (WGS) entry which is preliminary data.</text>
</comment>
<accession>A0AA47M3L2</accession>
<feature type="transmembrane region" description="Helical" evidence="12">
    <location>
        <begin position="383"/>
        <end position="401"/>
    </location>
</feature>
<proteinExistence type="predicted"/>
<evidence type="ECO:0000259" key="14">
    <source>
        <dbReference type="PROSITE" id="PS50287"/>
    </source>
</evidence>
<evidence type="ECO:0000256" key="4">
    <source>
        <dbReference type="ARBA" id="ARBA00022692"/>
    </source>
</evidence>
<dbReference type="GO" id="GO:0031638">
    <property type="term" value="P:zymogen activation"/>
    <property type="evidence" value="ECO:0007669"/>
    <property type="project" value="TreeGrafter"/>
</dbReference>
<keyword evidence="8 12" id="KW-0472">Membrane</keyword>
<dbReference type="GO" id="GO:0005615">
    <property type="term" value="C:extracellular space"/>
    <property type="evidence" value="ECO:0007669"/>
    <property type="project" value="TreeGrafter"/>
</dbReference>
<evidence type="ECO:0000256" key="3">
    <source>
        <dbReference type="ARBA" id="ARBA00022525"/>
    </source>
</evidence>
<keyword evidence="3" id="KW-0964">Secreted</keyword>
<dbReference type="SMART" id="SM00202">
    <property type="entry name" value="SR"/>
    <property type="match status" value="2"/>
</dbReference>
<dbReference type="GO" id="GO:0005886">
    <property type="term" value="C:plasma membrane"/>
    <property type="evidence" value="ECO:0007669"/>
    <property type="project" value="TreeGrafter"/>
</dbReference>
<dbReference type="InterPro" id="IPR001190">
    <property type="entry name" value="SRCR"/>
</dbReference>
<keyword evidence="16" id="KW-1185">Reference proteome</keyword>
<evidence type="ECO:0000256" key="13">
    <source>
        <dbReference type="SAM" id="SignalP"/>
    </source>
</evidence>
<keyword evidence="10" id="KW-0325">Glycoprotein</keyword>
<dbReference type="SUPFAM" id="SSF56487">
    <property type="entry name" value="SRCR-like"/>
    <property type="match status" value="2"/>
</dbReference>
<feature type="chain" id="PRO_5041388567" evidence="13">
    <location>
        <begin position="19"/>
        <end position="464"/>
    </location>
</feature>
<name>A0AA47M3L2_MERPO</name>
<evidence type="ECO:0000256" key="5">
    <source>
        <dbReference type="ARBA" id="ARBA00022729"/>
    </source>
</evidence>
<comment type="caution">
    <text evidence="11">Lacks conserved residue(s) required for the propagation of feature annotation.</text>
</comment>
<dbReference type="Proteomes" id="UP001174136">
    <property type="component" value="Unassembled WGS sequence"/>
</dbReference>
<dbReference type="PRINTS" id="PR00258">
    <property type="entry name" value="SPERACTRCPTR"/>
</dbReference>
<feature type="domain" description="SRCR" evidence="14">
    <location>
        <begin position="237"/>
        <end position="338"/>
    </location>
</feature>
<evidence type="ECO:0000256" key="2">
    <source>
        <dbReference type="ARBA" id="ARBA00004613"/>
    </source>
</evidence>
<evidence type="ECO:0000256" key="12">
    <source>
        <dbReference type="SAM" id="Phobius"/>
    </source>
</evidence>
<evidence type="ECO:0000256" key="6">
    <source>
        <dbReference type="ARBA" id="ARBA00022737"/>
    </source>
</evidence>
<evidence type="ECO:0000256" key="1">
    <source>
        <dbReference type="ARBA" id="ARBA00004167"/>
    </source>
</evidence>
<comment type="subcellular location">
    <subcellularLocation>
        <location evidence="1">Membrane</location>
        <topology evidence="1">Single-pass membrane protein</topology>
    </subcellularLocation>
    <subcellularLocation>
        <location evidence="2">Secreted</location>
    </subcellularLocation>
</comment>
<keyword evidence="4 12" id="KW-0812">Transmembrane</keyword>
<dbReference type="FunFam" id="3.10.250.10:FF:000002">
    <property type="entry name" value="Scavenger receptor cysteine-rich type 1 protein M130"/>
    <property type="match status" value="1"/>
</dbReference>
<dbReference type="Gene3D" id="3.10.250.10">
    <property type="entry name" value="SRCR-like domain"/>
    <property type="match status" value="2"/>
</dbReference>
<dbReference type="GO" id="GO:0004252">
    <property type="term" value="F:serine-type endopeptidase activity"/>
    <property type="evidence" value="ECO:0007669"/>
    <property type="project" value="TreeGrafter"/>
</dbReference>
<dbReference type="InterPro" id="IPR036772">
    <property type="entry name" value="SRCR-like_dom_sf"/>
</dbReference>
<evidence type="ECO:0000256" key="11">
    <source>
        <dbReference type="PROSITE-ProRule" id="PRU00196"/>
    </source>
</evidence>
<keyword evidence="5 13" id="KW-0732">Signal</keyword>
<evidence type="ECO:0000256" key="10">
    <source>
        <dbReference type="ARBA" id="ARBA00023180"/>
    </source>
</evidence>
<evidence type="ECO:0000256" key="8">
    <source>
        <dbReference type="ARBA" id="ARBA00023136"/>
    </source>
</evidence>
<feature type="domain" description="SRCR" evidence="14">
    <location>
        <begin position="123"/>
        <end position="232"/>
    </location>
</feature>
<evidence type="ECO:0000256" key="9">
    <source>
        <dbReference type="ARBA" id="ARBA00023157"/>
    </source>
</evidence>
<dbReference type="AlphaFoldDB" id="A0AA47M3L2"/>
<dbReference type="PANTHER" id="PTHR48071">
    <property type="entry name" value="SRCR DOMAIN-CONTAINING PROTEIN"/>
    <property type="match status" value="1"/>
</dbReference>
<evidence type="ECO:0000313" key="16">
    <source>
        <dbReference type="Proteomes" id="UP001174136"/>
    </source>
</evidence>
<keyword evidence="9 11" id="KW-1015">Disulfide bond</keyword>
<feature type="disulfide bond" evidence="11">
    <location>
        <begin position="307"/>
        <end position="317"/>
    </location>
</feature>
<dbReference type="PROSITE" id="PS00420">
    <property type="entry name" value="SRCR_1"/>
    <property type="match status" value="1"/>
</dbReference>
<feature type="signal peptide" evidence="13">
    <location>
        <begin position="1"/>
        <end position="18"/>
    </location>
</feature>
<feature type="disulfide bond" evidence="11">
    <location>
        <begin position="196"/>
        <end position="206"/>
    </location>
</feature>
<keyword evidence="6" id="KW-0677">Repeat</keyword>
<sequence>MKLMNVILSILASGLFQGEVRVVQHAGACTWTLEAAAGNRSRAVPLGGGSREELFDRVCVDLGCGRVYNVTETVHTPGADGNNGTGTCLTGCSYRGRRLVNCTETAGSNCSVVSKVVCGHQMVRLAGGPHRCGGRVELWSAGGGGWGTVCDDRWDLADAGVVCGQLGCGYALDATGQGGAFPPAAAGPVHLDELMCAGAESSLWTCPVARHDDGGGRHHDCGHKEDAGVVCSEMRAVRLSGGADRCSGKVELHLNGTWGTVCDTCWDRELAAMVCSMLGCGGEPETFAHFEPPLAHNADAPLWYYMCAVQHTVLWQCTEFINMETLCTSSKAAGLVCKGSQGFPTISTPNVTSVTVLMNPGNTTGSAWGDFLFPLSPELIGCLVLSLLLLLLLTMNSIVCCRRSRRSRALVLQQRSEQQQKSPVVDNDYRESISLVKVTAGPDGSPGERRQHDGLLLPLLLRCQ</sequence>
<reference evidence="15" key="1">
    <citation type="journal article" date="2023" name="Front. Mar. Sci.">
        <title>A new Merluccius polli reference genome to investigate the effects of global change in West African waters.</title>
        <authorList>
            <person name="Mateo J.L."/>
            <person name="Blanco-Fernandez C."/>
            <person name="Garcia-Vazquez E."/>
            <person name="Machado-Schiaffino G."/>
        </authorList>
    </citation>
    <scope>NUCLEOTIDE SEQUENCE</scope>
    <source>
        <strain evidence="15">C29</strain>
        <tissue evidence="15">Fin</tissue>
    </source>
</reference>
<dbReference type="EMBL" id="JAOPHQ010006050">
    <property type="protein sequence ID" value="KAK0132932.1"/>
    <property type="molecule type" value="Genomic_DNA"/>
</dbReference>
<gene>
    <name evidence="15" type="primary">Cd6</name>
    <name evidence="15" type="ORF">N1851_031697</name>
</gene>
<dbReference type="Pfam" id="PF00530">
    <property type="entry name" value="SRCR"/>
    <property type="match status" value="2"/>
</dbReference>
<evidence type="ECO:0000313" key="15">
    <source>
        <dbReference type="EMBL" id="KAK0132932.1"/>
    </source>
</evidence>
<protein>
    <submittedName>
        <fullName evidence="15">T-cell differentiation antigen CD6</fullName>
    </submittedName>
</protein>